<dbReference type="InterPro" id="IPR043973">
    <property type="entry name" value="TSP1_CCN"/>
</dbReference>
<dbReference type="InterPro" id="IPR001007">
    <property type="entry name" value="VWF_dom"/>
</dbReference>
<accession>Q5TWK2</accession>
<dbReference type="InterPro" id="IPR050941">
    <property type="entry name" value="CCN"/>
</dbReference>
<reference evidence="4" key="2">
    <citation type="submission" date="2002-03" db="EMBL/GenBank/DDBJ databases">
        <authorList>
            <consortium name="The Anopheles Genome Sequencing Consortium"/>
        </authorList>
    </citation>
    <scope>NUCLEOTIDE SEQUENCE</scope>
    <source>
        <strain evidence="4">PEST</strain>
    </source>
</reference>
<feature type="non-terminal residue" evidence="4">
    <location>
        <position position="1"/>
    </location>
</feature>
<evidence type="ECO:0000256" key="2">
    <source>
        <dbReference type="SAM" id="MobiDB-lite"/>
    </source>
</evidence>
<dbReference type="InterPro" id="IPR000884">
    <property type="entry name" value="TSP1_rpt"/>
</dbReference>
<dbReference type="PANTHER" id="PTHR11348:SF17">
    <property type="entry name" value="CCN"/>
    <property type="match status" value="1"/>
</dbReference>
<dbReference type="GO" id="GO:0007165">
    <property type="term" value="P:signal transduction"/>
    <property type="evidence" value="ECO:0007669"/>
    <property type="project" value="InterPro"/>
</dbReference>
<dbReference type="FunCoup" id="Q5TWK2">
    <property type="interactions" value="16"/>
</dbReference>
<feature type="domain" description="VWFC" evidence="3">
    <location>
        <begin position="41"/>
        <end position="110"/>
    </location>
</feature>
<organism evidence="4">
    <name type="scientific">Anopheles gambiae</name>
    <name type="common">African malaria mosquito</name>
    <dbReference type="NCBI Taxonomy" id="7165"/>
    <lineage>
        <taxon>Eukaryota</taxon>
        <taxon>Metazoa</taxon>
        <taxon>Ecdysozoa</taxon>
        <taxon>Arthropoda</taxon>
        <taxon>Hexapoda</taxon>
        <taxon>Insecta</taxon>
        <taxon>Pterygota</taxon>
        <taxon>Neoptera</taxon>
        <taxon>Endopterygota</taxon>
        <taxon>Diptera</taxon>
        <taxon>Nematocera</taxon>
        <taxon>Culicoidea</taxon>
        <taxon>Culicidae</taxon>
        <taxon>Anophelinae</taxon>
        <taxon>Anopheles</taxon>
    </lineage>
</organism>
<dbReference type="VEuPathDB" id="VectorBase:AGAP006908"/>
<reference evidence="4" key="3">
    <citation type="journal article" date="2004" name="Trends Parasitol.">
        <title>The Anopheles gambiae genome: an update.</title>
        <authorList>
            <person name="Mongin E."/>
            <person name="Louis C."/>
            <person name="Holt R.A."/>
            <person name="Birney E."/>
            <person name="Collins F.H."/>
        </authorList>
    </citation>
    <scope>NUCLEOTIDE SEQUENCE</scope>
    <source>
        <strain evidence="4">PEST</strain>
    </source>
</reference>
<dbReference type="STRING" id="7165.Q5TWK2"/>
<protein>
    <submittedName>
        <fullName evidence="4">AGAP006908-PA</fullName>
    </submittedName>
</protein>
<dbReference type="SUPFAM" id="SSF57603">
    <property type="entry name" value="FnI-like domain"/>
    <property type="match status" value="1"/>
</dbReference>
<feature type="compositionally biased region" description="Basic and acidic residues" evidence="2">
    <location>
        <begin position="187"/>
        <end position="202"/>
    </location>
</feature>
<dbReference type="SMART" id="SM00214">
    <property type="entry name" value="VWC"/>
    <property type="match status" value="1"/>
</dbReference>
<feature type="region of interest" description="Disordered" evidence="2">
    <location>
        <begin position="182"/>
        <end position="227"/>
    </location>
</feature>
<evidence type="ECO:0000313" key="4">
    <source>
        <dbReference type="EMBL" id="EAL41918.3"/>
    </source>
</evidence>
<keyword evidence="1" id="KW-0732">Signal</keyword>
<dbReference type="PANTHER" id="PTHR11348">
    <property type="entry name" value="CONNECTIVE TISSUE GROWTH FACTOR-RELATED"/>
    <property type="match status" value="1"/>
</dbReference>
<reference evidence="4" key="5">
    <citation type="submission" date="2011-05" db="EMBL/GenBank/DDBJ databases">
        <authorList>
            <consortium name="VectorBase"/>
        </authorList>
    </citation>
    <scope>NUCLEOTIDE SEQUENCE</scope>
    <source>
        <strain evidence="4">PEST</strain>
    </source>
</reference>
<evidence type="ECO:0000256" key="1">
    <source>
        <dbReference type="ARBA" id="ARBA00022729"/>
    </source>
</evidence>
<name>Q5TWK2_ANOGA</name>
<dbReference type="PhylomeDB" id="Q5TWK2"/>
<dbReference type="SMART" id="SM00209">
    <property type="entry name" value="TSP1"/>
    <property type="match status" value="1"/>
</dbReference>
<evidence type="ECO:0000259" key="3">
    <source>
        <dbReference type="PROSITE" id="PS50184"/>
    </source>
</evidence>
<dbReference type="InParanoid" id="Q5TWK2"/>
<dbReference type="EMBL" id="AAAB01008807">
    <property type="protein sequence ID" value="EAL41918.3"/>
    <property type="molecule type" value="Genomic_DNA"/>
</dbReference>
<reference evidence="4" key="1">
    <citation type="journal article" date="2002" name="Science">
        <title>The genome sequence of the malaria mosquito Anopheles gambiae.</title>
        <authorList>
            <person name="Holt R.A."/>
            <person name="Subramanian G.M."/>
            <person name="Halpern A."/>
            <person name="Sutton G.G."/>
            <person name="Charlab R."/>
            <person name="Nusskern D.R."/>
            <person name="Wincker P."/>
            <person name="Clark A.G."/>
            <person name="Ribeiro J.M."/>
            <person name="Wides R."/>
            <person name="Salzberg S.L."/>
            <person name="Loftus B."/>
            <person name="Yandell M."/>
            <person name="Majoros W.H."/>
            <person name="Rusch D.B."/>
            <person name="Lai Z."/>
            <person name="Kraft C.L."/>
            <person name="Abril J.F."/>
            <person name="Anthouard V."/>
            <person name="Arensburger P."/>
            <person name="Atkinson P.W."/>
            <person name="Baden H."/>
            <person name="de Berardinis V."/>
            <person name="Baldwin D."/>
            <person name="Benes V."/>
            <person name="Biedler J."/>
            <person name="Blass C."/>
            <person name="Bolanos R."/>
            <person name="Boscus D."/>
            <person name="Barnstead M."/>
            <person name="Cai S."/>
            <person name="Center A."/>
            <person name="Chaturverdi K."/>
            <person name="Christophides G.K."/>
            <person name="Chrystal M.A."/>
            <person name="Clamp M."/>
            <person name="Cravchik A."/>
            <person name="Curwen V."/>
            <person name="Dana A."/>
            <person name="Delcher A."/>
            <person name="Dew I."/>
            <person name="Evans C.A."/>
            <person name="Flanigan M."/>
            <person name="Grundschober-Freimoser A."/>
            <person name="Friedli L."/>
            <person name="Gu Z."/>
            <person name="Guan P."/>
            <person name="Guigo R."/>
            <person name="Hillenmeyer M.E."/>
            <person name="Hladun S.L."/>
            <person name="Hogan J.R."/>
            <person name="Hong Y.S."/>
            <person name="Hoover J."/>
            <person name="Jaillon O."/>
            <person name="Ke Z."/>
            <person name="Kodira C."/>
            <person name="Kokoza E."/>
            <person name="Koutsos A."/>
            <person name="Letunic I."/>
            <person name="Levitsky A."/>
            <person name="Liang Y."/>
            <person name="Lin J.J."/>
            <person name="Lobo N.F."/>
            <person name="Lopez J.R."/>
            <person name="Malek J.A."/>
            <person name="McIntosh T.C."/>
            <person name="Meister S."/>
            <person name="Miller J."/>
            <person name="Mobarry C."/>
            <person name="Mongin E."/>
            <person name="Murphy S.D."/>
            <person name="O'Brochta D.A."/>
            <person name="Pfannkoch C."/>
            <person name="Qi R."/>
            <person name="Regier M.A."/>
            <person name="Remington K."/>
            <person name="Shao H."/>
            <person name="Sharakhova M.V."/>
            <person name="Sitter C.D."/>
            <person name="Shetty J."/>
            <person name="Smith T.J."/>
            <person name="Strong R."/>
            <person name="Sun J."/>
            <person name="Thomasova D."/>
            <person name="Ton L.Q."/>
            <person name="Topalis P."/>
            <person name="Tu Z."/>
            <person name="Unger M.F."/>
            <person name="Walenz B."/>
            <person name="Wang A."/>
            <person name="Wang J."/>
            <person name="Wang M."/>
            <person name="Wang X."/>
            <person name="Woodford K.J."/>
            <person name="Wortman J.R."/>
            <person name="Wu M."/>
            <person name="Yao A."/>
            <person name="Zdobnov E.M."/>
            <person name="Zhang H."/>
            <person name="Zhao Q."/>
            <person name="Zhao S."/>
            <person name="Zhu S.C."/>
            <person name="Zhimulev I."/>
            <person name="Coluzzi M."/>
            <person name="della Torre A."/>
            <person name="Roth C.W."/>
            <person name="Louis C."/>
            <person name="Kalush F."/>
            <person name="Mural R.J."/>
            <person name="Myers E.W."/>
            <person name="Adams M.D."/>
            <person name="Smith H.O."/>
            <person name="Broder S."/>
            <person name="Gardner M.J."/>
            <person name="Fraser C.M."/>
            <person name="Birney E."/>
            <person name="Bork P."/>
            <person name="Brey P.T."/>
            <person name="Venter J.C."/>
            <person name="Weissenbach J."/>
            <person name="Kafatos F.C."/>
            <person name="Collins F.H."/>
            <person name="Hoffman S.L."/>
        </authorList>
    </citation>
    <scope>NUCLEOTIDE SEQUENCE [LARGE SCALE GENOMIC DNA]</scope>
    <source>
        <strain evidence="4">PEST</strain>
    </source>
</reference>
<dbReference type="PROSITE" id="PS50184">
    <property type="entry name" value="VWFC_2"/>
    <property type="match status" value="1"/>
</dbReference>
<reference evidence="4" key="4">
    <citation type="journal article" date="2007" name="Genome Biol.">
        <title>Update of the Anopheles gambiae PEST genome assembly.</title>
        <authorList>
            <person name="Sharakhova M.V."/>
            <person name="Hammond M.P."/>
            <person name="Lobo N.F."/>
            <person name="Krzywinski J."/>
            <person name="Unger M.F."/>
            <person name="Hillenmeyer M.E."/>
            <person name="Bruggner R.V."/>
            <person name="Birney E."/>
            <person name="Collins F.H."/>
        </authorList>
    </citation>
    <scope>NUCLEOTIDE SEQUENCE</scope>
    <source>
        <strain evidence="4">PEST</strain>
    </source>
</reference>
<sequence>GRCEPARARIALASFPLPVGNRTAQWQQCIDFSSRSFFFADSCTVGNGTYYHGETFKLDCRTQCVCQNGRHACSTLCPHENLPPPVDTSICIAPKLVELPDHCCRVWLCEQPATDVNATCYNSSTTLWSPCSQSCGIGTSTRNITTTPGCQKLSTIRLCENHRCNRPGNNYYIAGEYATEGLPGRGNADRAEDGPTDRDGDRSGVTSRKQRPYYDGSSGGYSAPNSVSLLSENEHRRRKGHECRSIQRTASSRLRLGPCVSRKLYRPKSCSLCQDSSMCCVPSITTTIKVELLCPLNSGDPFDFIEHGYDLWDSASIDPLDQEMLQSRQIHIENKYVDVQWVLKCECGPKVSTVARSLLLTVMKILFYSTRPNHGQTSATINQEMNLQRYSG</sequence>
<dbReference type="eggNOG" id="ENOG502QQQQ">
    <property type="taxonomic scope" value="Eukaryota"/>
</dbReference>
<gene>
    <name evidence="4" type="ORF">AgaP_AGAP006908</name>
</gene>
<dbReference type="HOGENOM" id="CLU_046338_1_0_1"/>
<dbReference type="OMA" id="KCCAPSV"/>
<dbReference type="Pfam" id="PF19035">
    <property type="entry name" value="TSP1_CCN"/>
    <property type="match status" value="1"/>
</dbReference>
<dbReference type="VEuPathDB" id="VectorBase:AGAMI1_012624"/>
<dbReference type="PaxDb" id="7165-AGAP006908-PA"/>
<dbReference type="AlphaFoldDB" id="Q5TWK2"/>
<comment type="caution">
    <text evidence="4">The sequence shown here is derived from an EMBL/GenBank/DDBJ whole genome shotgun (WGS) entry which is preliminary data.</text>
</comment>
<dbReference type="PROSITE" id="PS50092">
    <property type="entry name" value="TSP1"/>
    <property type="match status" value="1"/>
</dbReference>
<proteinExistence type="predicted"/>